<dbReference type="Proteomes" id="UP001642540">
    <property type="component" value="Unassembled WGS sequence"/>
</dbReference>
<gene>
    <name evidence="1" type="ORF">ODALV1_LOCUS22051</name>
</gene>
<name>A0ABP1RGZ6_9HEXA</name>
<keyword evidence="2" id="KW-1185">Reference proteome</keyword>
<dbReference type="EMBL" id="CAXLJM020000072">
    <property type="protein sequence ID" value="CAL8128015.1"/>
    <property type="molecule type" value="Genomic_DNA"/>
</dbReference>
<protein>
    <submittedName>
        <fullName evidence="1">Uncharacterized protein</fullName>
    </submittedName>
</protein>
<reference evidence="1 2" key="1">
    <citation type="submission" date="2024-08" db="EMBL/GenBank/DDBJ databases">
        <authorList>
            <person name="Cucini C."/>
            <person name="Frati F."/>
        </authorList>
    </citation>
    <scope>NUCLEOTIDE SEQUENCE [LARGE SCALE GENOMIC DNA]</scope>
</reference>
<organism evidence="1 2">
    <name type="scientific">Orchesella dallaii</name>
    <dbReference type="NCBI Taxonomy" id="48710"/>
    <lineage>
        <taxon>Eukaryota</taxon>
        <taxon>Metazoa</taxon>
        <taxon>Ecdysozoa</taxon>
        <taxon>Arthropoda</taxon>
        <taxon>Hexapoda</taxon>
        <taxon>Collembola</taxon>
        <taxon>Entomobryomorpha</taxon>
        <taxon>Entomobryoidea</taxon>
        <taxon>Orchesellidae</taxon>
        <taxon>Orchesellinae</taxon>
        <taxon>Orchesella</taxon>
    </lineage>
</organism>
<evidence type="ECO:0000313" key="1">
    <source>
        <dbReference type="EMBL" id="CAL8128015.1"/>
    </source>
</evidence>
<evidence type="ECO:0000313" key="2">
    <source>
        <dbReference type="Proteomes" id="UP001642540"/>
    </source>
</evidence>
<comment type="caution">
    <text evidence="1">The sequence shown here is derived from an EMBL/GenBank/DDBJ whole genome shotgun (WGS) entry which is preliminary data.</text>
</comment>
<accession>A0ABP1RGZ6</accession>
<proteinExistence type="predicted"/>
<sequence>MENMSSLLCGNSGEACFQFKEEKRIFTCVSASSVSRHYCSEAGEACVCVLWDKVCYLYYSSVIIISYCRVVYQKLLTNLLTSDLVIFGFKCAKNKIHSIYDQS</sequence>